<sequence>MGRKEKIDGGGGGHREGDRLANGEKREDRWWGRESTEKEIDWGMGRKEKIDGGGGEYIEEDRLGNGEKREDRWWGRGVQRRR</sequence>
<evidence type="ECO:0000256" key="1">
    <source>
        <dbReference type="SAM" id="MobiDB-lite"/>
    </source>
</evidence>
<dbReference type="Proteomes" id="UP001283361">
    <property type="component" value="Unassembled WGS sequence"/>
</dbReference>
<name>A0AAE1B687_9GAST</name>
<proteinExistence type="predicted"/>
<gene>
    <name evidence="2" type="ORF">RRG08_018848</name>
</gene>
<reference evidence="2" key="1">
    <citation type="journal article" date="2023" name="G3 (Bethesda)">
        <title>A reference genome for the long-term kleptoplast-retaining sea slug Elysia crispata morphotype clarki.</title>
        <authorList>
            <person name="Eastman K.E."/>
            <person name="Pendleton A.L."/>
            <person name="Shaikh M.A."/>
            <person name="Suttiyut T."/>
            <person name="Ogas R."/>
            <person name="Tomko P."/>
            <person name="Gavelis G."/>
            <person name="Widhalm J.R."/>
            <person name="Wisecaver J.H."/>
        </authorList>
    </citation>
    <scope>NUCLEOTIDE SEQUENCE</scope>
    <source>
        <strain evidence="2">ECLA1</strain>
    </source>
</reference>
<feature type="region of interest" description="Disordered" evidence="1">
    <location>
        <begin position="1"/>
        <end position="62"/>
    </location>
</feature>
<comment type="caution">
    <text evidence="2">The sequence shown here is derived from an EMBL/GenBank/DDBJ whole genome shotgun (WGS) entry which is preliminary data.</text>
</comment>
<protein>
    <submittedName>
        <fullName evidence="2">Uncharacterized protein</fullName>
    </submittedName>
</protein>
<dbReference type="EMBL" id="JAWDGP010000471">
    <property type="protein sequence ID" value="KAK3800238.1"/>
    <property type="molecule type" value="Genomic_DNA"/>
</dbReference>
<evidence type="ECO:0000313" key="2">
    <source>
        <dbReference type="EMBL" id="KAK3800238.1"/>
    </source>
</evidence>
<accession>A0AAE1B687</accession>
<evidence type="ECO:0000313" key="3">
    <source>
        <dbReference type="Proteomes" id="UP001283361"/>
    </source>
</evidence>
<dbReference type="AlphaFoldDB" id="A0AAE1B687"/>
<keyword evidence="3" id="KW-1185">Reference proteome</keyword>
<organism evidence="2 3">
    <name type="scientific">Elysia crispata</name>
    <name type="common">lettuce slug</name>
    <dbReference type="NCBI Taxonomy" id="231223"/>
    <lineage>
        <taxon>Eukaryota</taxon>
        <taxon>Metazoa</taxon>
        <taxon>Spiralia</taxon>
        <taxon>Lophotrochozoa</taxon>
        <taxon>Mollusca</taxon>
        <taxon>Gastropoda</taxon>
        <taxon>Heterobranchia</taxon>
        <taxon>Euthyneura</taxon>
        <taxon>Panpulmonata</taxon>
        <taxon>Sacoglossa</taxon>
        <taxon>Placobranchoidea</taxon>
        <taxon>Plakobranchidae</taxon>
        <taxon>Elysia</taxon>
    </lineage>
</organism>
<feature type="compositionally biased region" description="Basic and acidic residues" evidence="1">
    <location>
        <begin position="1"/>
        <end position="51"/>
    </location>
</feature>